<reference evidence="2 3" key="1">
    <citation type="submission" date="2014-04" db="EMBL/GenBank/DDBJ databases">
        <title>Comparative Genomics of Cryptosporidium Species.</title>
        <authorList>
            <person name="Silva J.C."/>
            <person name="Su Q."/>
            <person name="Chalmers R."/>
            <person name="Chibucos M.C."/>
            <person name="Elwin K."/>
            <person name="Godinez A."/>
            <person name="Guo F."/>
            <person name="Huynh K."/>
            <person name="Orvis J."/>
            <person name="Ott S."/>
            <person name="Sadzewicz L."/>
            <person name="Sengamalay N."/>
            <person name="Shetty A."/>
            <person name="Sun M."/>
            <person name="Tallon L."/>
            <person name="Xiao L."/>
            <person name="Zhang H."/>
            <person name="Fraser C.M."/>
            <person name="Zhu G."/>
            <person name="Kissinger J."/>
            <person name="Widmer G."/>
        </authorList>
    </citation>
    <scope>NUCLEOTIDE SEQUENCE [LARGE SCALE GENOMIC DNA]</scope>
    <source>
        <strain evidence="2 3">UKMEL1</strain>
    </source>
</reference>
<dbReference type="PANTHER" id="PTHR13507:SF0">
    <property type="entry name" value="PRKR-INTERACTING PROTEIN 1"/>
    <property type="match status" value="1"/>
</dbReference>
<dbReference type="OrthoDB" id="344036at2759"/>
<evidence type="ECO:0008006" key="4">
    <source>
        <dbReference type="Google" id="ProtNLM"/>
    </source>
</evidence>
<evidence type="ECO:0000313" key="3">
    <source>
        <dbReference type="Proteomes" id="UP000236928"/>
    </source>
</evidence>
<sequence length="136" mass="16115">MTSKIESLNNLDTEVVLLSTGKKVEVQKTKVNNEQEEDYGDDKETFERIRNVGSCSSAAGSNFFHSYRKIKQIEEERLNKMEEEYLEEKEKKEFTMQRESRIMSYMESTSKKSEKRKKKKMQKVLKKQKNSINKND</sequence>
<protein>
    <recommendedName>
        <fullName evidence="4">DUF1168 domain protein</fullName>
    </recommendedName>
</protein>
<gene>
    <name evidence="2" type="ORF">CmeUKMEL1_16130</name>
</gene>
<feature type="compositionally biased region" description="Basic and acidic residues" evidence="1">
    <location>
        <begin position="88"/>
        <end position="101"/>
    </location>
</feature>
<proteinExistence type="predicted"/>
<dbReference type="EMBL" id="JIBK01000049">
    <property type="protein sequence ID" value="POM85183.1"/>
    <property type="molecule type" value="Genomic_DNA"/>
</dbReference>
<name>A0A2P4Z522_9CRYT</name>
<evidence type="ECO:0000313" key="2">
    <source>
        <dbReference type="EMBL" id="POM85183.1"/>
    </source>
</evidence>
<dbReference type="GO" id="GO:0019901">
    <property type="term" value="F:protein kinase binding"/>
    <property type="evidence" value="ECO:0007669"/>
    <property type="project" value="TreeGrafter"/>
</dbReference>
<organism evidence="2 3">
    <name type="scientific">Cryptosporidium meleagridis</name>
    <dbReference type="NCBI Taxonomy" id="93969"/>
    <lineage>
        <taxon>Eukaryota</taxon>
        <taxon>Sar</taxon>
        <taxon>Alveolata</taxon>
        <taxon>Apicomplexa</taxon>
        <taxon>Conoidasida</taxon>
        <taxon>Coccidia</taxon>
        <taxon>Eucoccidiorida</taxon>
        <taxon>Eimeriorina</taxon>
        <taxon>Cryptosporidiidae</taxon>
        <taxon>Cryptosporidium</taxon>
    </lineage>
</organism>
<dbReference type="AlphaFoldDB" id="A0A2P4Z522"/>
<dbReference type="Pfam" id="PF06658">
    <property type="entry name" value="DUF1168"/>
    <property type="match status" value="1"/>
</dbReference>
<dbReference type="GO" id="GO:0003725">
    <property type="term" value="F:double-stranded RNA binding"/>
    <property type="evidence" value="ECO:0007669"/>
    <property type="project" value="InterPro"/>
</dbReference>
<evidence type="ECO:0000256" key="1">
    <source>
        <dbReference type="SAM" id="MobiDB-lite"/>
    </source>
</evidence>
<dbReference type="GO" id="GO:0004860">
    <property type="term" value="F:protein kinase inhibitor activity"/>
    <property type="evidence" value="ECO:0007669"/>
    <property type="project" value="TreeGrafter"/>
</dbReference>
<comment type="caution">
    <text evidence="2">The sequence shown here is derived from an EMBL/GenBank/DDBJ whole genome shotgun (WGS) entry which is preliminary data.</text>
</comment>
<feature type="region of interest" description="Disordered" evidence="1">
    <location>
        <begin position="88"/>
        <end position="136"/>
    </location>
</feature>
<keyword evidence="3" id="KW-1185">Reference proteome</keyword>
<dbReference type="InterPro" id="IPR009548">
    <property type="entry name" value="Prkrip1"/>
</dbReference>
<dbReference type="VEuPathDB" id="CryptoDB:CmeUKMEL1_16130"/>
<dbReference type="GO" id="GO:0005730">
    <property type="term" value="C:nucleolus"/>
    <property type="evidence" value="ECO:0007669"/>
    <property type="project" value="TreeGrafter"/>
</dbReference>
<feature type="compositionally biased region" description="Basic residues" evidence="1">
    <location>
        <begin position="113"/>
        <end position="129"/>
    </location>
</feature>
<accession>A0A2P4Z522</accession>
<dbReference type="PANTHER" id="PTHR13507">
    <property type="entry name" value="PRKR-INTERACTING PROTEIN 1"/>
    <property type="match status" value="1"/>
</dbReference>
<dbReference type="Proteomes" id="UP000236928">
    <property type="component" value="Unassembled WGS sequence"/>
</dbReference>